<dbReference type="PROSITE" id="PS51257">
    <property type="entry name" value="PROKAR_LIPOPROTEIN"/>
    <property type="match status" value="1"/>
</dbReference>
<organism evidence="2 3">
    <name type="scientific">Joostella atrarenae</name>
    <dbReference type="NCBI Taxonomy" id="679257"/>
    <lineage>
        <taxon>Bacteria</taxon>
        <taxon>Pseudomonadati</taxon>
        <taxon>Bacteroidota</taxon>
        <taxon>Flavobacteriia</taxon>
        <taxon>Flavobacteriales</taxon>
        <taxon>Flavobacteriaceae</taxon>
        <taxon>Joostella</taxon>
    </lineage>
</organism>
<accession>A0ABS9J4C3</accession>
<dbReference type="CDD" id="cd01141">
    <property type="entry name" value="TroA_d"/>
    <property type="match status" value="1"/>
</dbReference>
<dbReference type="InterPro" id="IPR050902">
    <property type="entry name" value="ABC_Transporter_SBP"/>
</dbReference>
<proteinExistence type="predicted"/>
<dbReference type="PANTHER" id="PTHR30535:SF34">
    <property type="entry name" value="MOLYBDATE-BINDING PROTEIN MOLA"/>
    <property type="match status" value="1"/>
</dbReference>
<keyword evidence="3" id="KW-1185">Reference proteome</keyword>
<comment type="caution">
    <text evidence="2">The sequence shown here is derived from an EMBL/GenBank/DDBJ whole genome shotgun (WGS) entry which is preliminary data.</text>
</comment>
<dbReference type="PROSITE" id="PS50983">
    <property type="entry name" value="FE_B12_PBP"/>
    <property type="match status" value="1"/>
</dbReference>
<dbReference type="PANTHER" id="PTHR30535">
    <property type="entry name" value="VITAMIN B12-BINDING PROTEIN"/>
    <property type="match status" value="1"/>
</dbReference>
<dbReference type="InterPro" id="IPR002491">
    <property type="entry name" value="ABC_transptr_periplasmic_BD"/>
</dbReference>
<dbReference type="Gene3D" id="3.40.50.1980">
    <property type="entry name" value="Nitrogenase molybdenum iron protein domain"/>
    <property type="match status" value="2"/>
</dbReference>
<protein>
    <submittedName>
        <fullName evidence="2">ABC transporter substrate-binding protein</fullName>
    </submittedName>
</protein>
<dbReference type="Pfam" id="PF01497">
    <property type="entry name" value="Peripla_BP_2"/>
    <property type="match status" value="1"/>
</dbReference>
<name>A0ABS9J4C3_9FLAO</name>
<dbReference type="SUPFAM" id="SSF53807">
    <property type="entry name" value="Helical backbone' metal receptor"/>
    <property type="match status" value="1"/>
</dbReference>
<feature type="domain" description="Fe/B12 periplasmic-binding" evidence="1">
    <location>
        <begin position="101"/>
        <end position="373"/>
    </location>
</feature>
<dbReference type="EMBL" id="JAETXX010000006">
    <property type="protein sequence ID" value="MCF8715244.1"/>
    <property type="molecule type" value="Genomic_DNA"/>
</dbReference>
<evidence type="ECO:0000313" key="3">
    <source>
        <dbReference type="Proteomes" id="UP000829517"/>
    </source>
</evidence>
<dbReference type="RefSeq" id="WP_236959209.1">
    <property type="nucleotide sequence ID" value="NZ_JAETXX010000006.1"/>
</dbReference>
<evidence type="ECO:0000259" key="1">
    <source>
        <dbReference type="PROSITE" id="PS50983"/>
    </source>
</evidence>
<sequence>MKNLLFLTILLFLSCKETPKENTQTTPSHKVIEQNVTSTPISYAKGFSITKQDKITIIKVNAPWPSANKTFTYALVPEKDLKTISLDDSLYDAIIKTPVKRMIATSTTHIPSIEALGIENTLIGFPGTDYISSKPIREKIEAGKVKELGLNESINTEVLINLEPDLVMGFTVEGENKTYQNIVNSGTPVVYNGDWIEATPLGKAEWIKFFGAFFNKEKLADSIFNNIAKSYNEAKALAANTDNKPTVFSGSMFKDIWYAPAGESWVAHFLNDANANYIWKDTFGNGSLSLNFESVLEKSKSAVFWIGPGQFTSYSQLQDNNVHYTQFDAYANKKIYTYSLTTGATGGILYYELAPNRPDIVLKDIIHILHPEVLPDYEPVFFKPLQP</sequence>
<gene>
    <name evidence="2" type="ORF">JM658_10440</name>
</gene>
<evidence type="ECO:0000313" key="2">
    <source>
        <dbReference type="EMBL" id="MCF8715244.1"/>
    </source>
</evidence>
<reference evidence="2 3" key="1">
    <citation type="submission" date="2021-01" db="EMBL/GenBank/DDBJ databases">
        <title>Genome sequencing of Joostella atrarenae M1-2 (= KCTC 23194).</title>
        <authorList>
            <person name="Zakaria M.R."/>
            <person name="Lam M.Q."/>
            <person name="Chong C.S."/>
        </authorList>
    </citation>
    <scope>NUCLEOTIDE SEQUENCE [LARGE SCALE GENOMIC DNA]</scope>
    <source>
        <strain evidence="2 3">M1-2</strain>
    </source>
</reference>
<dbReference type="Proteomes" id="UP000829517">
    <property type="component" value="Unassembled WGS sequence"/>
</dbReference>